<comment type="caution">
    <text evidence="2">The sequence shown here is derived from an EMBL/GenBank/DDBJ whole genome shotgun (WGS) entry which is preliminary data.</text>
</comment>
<name>A0A2W2E386_9ACTN</name>
<gene>
    <name evidence="2" type="ORF">C1I95_27055</name>
</gene>
<dbReference type="EMBL" id="POTY01000228">
    <property type="protein sequence ID" value="PZG11715.1"/>
    <property type="molecule type" value="Genomic_DNA"/>
</dbReference>
<accession>A0A2W2E386</accession>
<evidence type="ECO:0000256" key="1">
    <source>
        <dbReference type="SAM" id="MobiDB-lite"/>
    </source>
</evidence>
<feature type="compositionally biased region" description="Low complexity" evidence="1">
    <location>
        <begin position="122"/>
        <end position="134"/>
    </location>
</feature>
<feature type="region of interest" description="Disordered" evidence="1">
    <location>
        <begin position="88"/>
        <end position="151"/>
    </location>
</feature>
<dbReference type="AlphaFoldDB" id="A0A2W2E386"/>
<sequence>MSVADTGSSGALLVGAPPGADGAAADAVRDGTAGCADEPLGAGDALLGGLGLFGPLGLFGLSSGAGVSAAAGIGRLIGGASADCVGRSGPRNDNTATTSITTNSAVPSRTTTHGAEAITLRAVSPPVSSAVSAPLGRPDMRSPLVVTDAPA</sequence>
<proteinExistence type="predicted"/>
<feature type="compositionally biased region" description="Low complexity" evidence="1">
    <location>
        <begin position="94"/>
        <end position="105"/>
    </location>
</feature>
<evidence type="ECO:0000313" key="3">
    <source>
        <dbReference type="Proteomes" id="UP000248924"/>
    </source>
</evidence>
<reference evidence="2 3" key="1">
    <citation type="submission" date="2018-01" db="EMBL/GenBank/DDBJ databases">
        <title>Draft genome sequence of Jishengella sp. NA12.</title>
        <authorList>
            <person name="Sahin N."/>
            <person name="Ay H."/>
            <person name="Saygin H."/>
        </authorList>
    </citation>
    <scope>NUCLEOTIDE SEQUENCE [LARGE SCALE GENOMIC DNA]</scope>
    <source>
        <strain evidence="2 3">NA12</strain>
    </source>
</reference>
<protein>
    <submittedName>
        <fullName evidence="2">Uncharacterized protein</fullName>
    </submittedName>
</protein>
<keyword evidence="3" id="KW-1185">Reference proteome</keyword>
<evidence type="ECO:0000313" key="2">
    <source>
        <dbReference type="EMBL" id="PZG11715.1"/>
    </source>
</evidence>
<dbReference type="Proteomes" id="UP000248924">
    <property type="component" value="Unassembled WGS sequence"/>
</dbReference>
<organism evidence="2 3">
    <name type="scientific">Micromonospora craterilacus</name>
    <dbReference type="NCBI Taxonomy" id="1655439"/>
    <lineage>
        <taxon>Bacteria</taxon>
        <taxon>Bacillati</taxon>
        <taxon>Actinomycetota</taxon>
        <taxon>Actinomycetes</taxon>
        <taxon>Micromonosporales</taxon>
        <taxon>Micromonosporaceae</taxon>
        <taxon>Micromonospora</taxon>
    </lineage>
</organism>